<evidence type="ECO:0000313" key="3">
    <source>
        <dbReference type="EMBL" id="MBA3927520.1"/>
    </source>
</evidence>
<sequence length="957" mass="104904">MKSHFKKGTLIFAIFVLIMSSILPTLQPLAATENITITITQLSNDSQTVTGNGAPNGVVTILDKKSDTLGYGKTDATGKFSIQVSRALIYNEKIIIYISVNGKNEMSESLVTDDLAPKAPRLEGTETTHLDATLDITSLDYEKAIGNLVTAIVGGKKYETTLGAFGRATITLTTQAKIGDKIEITETNRHNGKVSPPTISYVTDGTPIYPALNFTKLITDETTQVTVECPIPVEYGERTIALVLSNGIILTKKVTLSYYRIKETFTIPPQPDGAKLTTYLIAPSGFNSVENSTYVTSSKIAIQLDYLDTTKQTITGNYTGEARAILDVNGTQYPNESKTKGQFSFAINEKIRSSLIKASVKLYNTSGYLAATQKVKPAIFQPVVLMPKENTITGRFDGELDYINLLVNGTETQNIYPDGSTFNYYIGNARYTSADDIIIQGYSDGRIVDKTKLAIMPNTAGSITIDGYTSSDTEITGSWKGDVATVAAMSYSNFISDKVKVDKNGHFLLTLDDYYKNTMYYIIAYDQYGHVLSKVRAIPSSNTIQADTYFIGKNQVTGLVKGDIKYVRLTVNSTYDVAYEFLPVNSDGTFSIPSSEIYSNTDVVFITGYNSNKDEVAKKQLFIRNETAEVDSFAINDSYITGSYTGAITAVNIVVNGQQYKNGSFSNGTFKFYAKDKKIKKDDKVFVQLFTGDTQVYESAVKITDPLKATITPFNIVTDRNILATYQNATVTRVSLLVDGITYNGGTVANGKVTFYALDKISKTSKNVTMLFYNTTNQLLLEQNISVINEPFVAAVNTFKLGDKNIIAIYKNSTVAKVSLVVDGTTYNGGTIANGAVTFYALDKIQSANESAIMYFYDGQDRLLGKQMVIFERSPFVANVTAFKLGDKNILATYKNRKVGRVSLTVDGVVYNGGTISDASITYYALDKIKASSKDISMQFYDPNDKLLLAQQITITK</sequence>
<evidence type="ECO:0008006" key="5">
    <source>
        <dbReference type="Google" id="ProtNLM"/>
    </source>
</evidence>
<feature type="domain" description="Bacterial Ig" evidence="2">
    <location>
        <begin position="543"/>
        <end position="624"/>
    </location>
</feature>
<feature type="domain" description="Bacterial Ig" evidence="2">
    <location>
        <begin position="796"/>
        <end position="869"/>
    </location>
</feature>
<dbReference type="Pfam" id="PF17936">
    <property type="entry name" value="Big_6"/>
    <property type="match status" value="1"/>
</dbReference>
<feature type="domain" description="Bacterial Ig" evidence="2">
    <location>
        <begin position="711"/>
        <end position="788"/>
    </location>
</feature>
<protein>
    <recommendedName>
        <fullName evidence="5">Bacterial Ig domain-containing protein</fullName>
    </recommendedName>
</protein>
<feature type="domain" description="Bacterial Ig" evidence="1">
    <location>
        <begin position="38"/>
        <end position="96"/>
    </location>
</feature>
<dbReference type="Pfam" id="PF20622">
    <property type="entry name" value="Big_15"/>
    <property type="match status" value="7"/>
</dbReference>
<evidence type="ECO:0000313" key="4">
    <source>
        <dbReference type="Proteomes" id="UP000548787"/>
    </source>
</evidence>
<dbReference type="AlphaFoldDB" id="A0A7W1T8S9"/>
<feature type="domain" description="Bacterial Ig" evidence="2">
    <location>
        <begin position="388"/>
        <end position="455"/>
    </location>
</feature>
<keyword evidence="4" id="KW-1185">Reference proteome</keyword>
<evidence type="ECO:0000259" key="1">
    <source>
        <dbReference type="Pfam" id="PF17936"/>
    </source>
</evidence>
<organism evidence="3 4">
    <name type="scientific">Listeria rustica</name>
    <dbReference type="NCBI Taxonomy" id="2713503"/>
    <lineage>
        <taxon>Bacteria</taxon>
        <taxon>Bacillati</taxon>
        <taxon>Bacillota</taxon>
        <taxon>Bacilli</taxon>
        <taxon>Bacillales</taxon>
        <taxon>Listeriaceae</taxon>
        <taxon>Listeria</taxon>
    </lineage>
</organism>
<feature type="domain" description="Bacterial Ig" evidence="2">
    <location>
        <begin position="309"/>
        <end position="376"/>
    </location>
</feature>
<comment type="caution">
    <text evidence="3">The sequence shown here is derived from an EMBL/GenBank/DDBJ whole genome shotgun (WGS) entry which is preliminary data.</text>
</comment>
<dbReference type="EMBL" id="JABJVM010000020">
    <property type="protein sequence ID" value="MBA3927520.1"/>
    <property type="molecule type" value="Genomic_DNA"/>
</dbReference>
<proteinExistence type="predicted"/>
<gene>
    <name evidence="3" type="ORF">HPK16_14370</name>
</gene>
<dbReference type="InterPro" id="IPR046746">
    <property type="entry name" value="Big_15"/>
</dbReference>
<dbReference type="RefSeq" id="WP_181677604.1">
    <property type="nucleotide sequence ID" value="NZ_JABJVM010000020.1"/>
</dbReference>
<dbReference type="InterPro" id="IPR041498">
    <property type="entry name" value="Big_6"/>
</dbReference>
<accession>A0A7W1T8S9</accession>
<reference evidence="3 4" key="1">
    <citation type="submission" date="2020-08" db="EMBL/GenBank/DDBJ databases">
        <title>Listeria ohnekaius sp. nov. and Listeria portnoyii sp. nov. isolated from non-agricultural and natural environments.</title>
        <authorList>
            <person name="Weller D."/>
            <person name="Belias A.M."/>
            <person name="Liao J."/>
            <person name="Guo S."/>
            <person name="Orsi R.H."/>
            <person name="Wiedmann M."/>
        </authorList>
    </citation>
    <scope>NUCLEOTIDE SEQUENCE [LARGE SCALE GENOMIC DNA]</scope>
    <source>
        <strain evidence="3 4">FSL W9-0585</strain>
    </source>
</reference>
<evidence type="ECO:0000259" key="2">
    <source>
        <dbReference type="Pfam" id="PF20622"/>
    </source>
</evidence>
<dbReference type="Proteomes" id="UP000548787">
    <property type="component" value="Unassembled WGS sequence"/>
</dbReference>
<name>A0A7W1T8S9_9LIST</name>
<feature type="domain" description="Bacterial Ig" evidence="2">
    <location>
        <begin position="881"/>
        <end position="957"/>
    </location>
</feature>
<feature type="domain" description="Bacterial Ig" evidence="2">
    <location>
        <begin position="630"/>
        <end position="703"/>
    </location>
</feature>